<dbReference type="PANTHER" id="PTHR10916:SF0">
    <property type="entry name" value="LARGE RIBOSOMAL SUBUNIT PROTEIN UL29C"/>
    <property type="match status" value="1"/>
</dbReference>
<dbReference type="PROSITE" id="PS00579">
    <property type="entry name" value="RIBOSOMAL_L29"/>
    <property type="match status" value="1"/>
</dbReference>
<dbReference type="CDD" id="cd00427">
    <property type="entry name" value="Ribosomal_L29_HIP"/>
    <property type="match status" value="1"/>
</dbReference>
<dbReference type="RefSeq" id="WP_105191003.1">
    <property type="nucleotide sequence ID" value="NZ_PTQZ01000008.1"/>
</dbReference>
<dbReference type="FunFam" id="1.10.287.310:FF:000001">
    <property type="entry name" value="50S ribosomal protein L29"/>
    <property type="match status" value="1"/>
</dbReference>
<dbReference type="InterPro" id="IPR050063">
    <property type="entry name" value="Ribosomal_protein_uL29"/>
</dbReference>
<evidence type="ECO:0000313" key="7">
    <source>
        <dbReference type="Proteomes" id="UP000243900"/>
    </source>
</evidence>
<dbReference type="SUPFAM" id="SSF46561">
    <property type="entry name" value="Ribosomal protein L29 (L29p)"/>
    <property type="match status" value="1"/>
</dbReference>
<dbReference type="InterPro" id="IPR036049">
    <property type="entry name" value="Ribosomal_uL29_sf"/>
</dbReference>
<evidence type="ECO:0000256" key="1">
    <source>
        <dbReference type="ARBA" id="ARBA00009254"/>
    </source>
</evidence>
<dbReference type="GO" id="GO:0022625">
    <property type="term" value="C:cytosolic large ribosomal subunit"/>
    <property type="evidence" value="ECO:0007669"/>
    <property type="project" value="TreeGrafter"/>
</dbReference>
<dbReference type="HAMAP" id="MF_00374">
    <property type="entry name" value="Ribosomal_uL29"/>
    <property type="match status" value="1"/>
</dbReference>
<comment type="similarity">
    <text evidence="1 5">Belongs to the universal ribosomal protein uL29 family.</text>
</comment>
<dbReference type="AlphaFoldDB" id="A0A2P6AV15"/>
<evidence type="ECO:0000313" key="6">
    <source>
        <dbReference type="EMBL" id="PQA51978.1"/>
    </source>
</evidence>
<keyword evidence="7" id="KW-1185">Reference proteome</keyword>
<dbReference type="Pfam" id="PF00831">
    <property type="entry name" value="Ribosomal_L29"/>
    <property type="match status" value="1"/>
</dbReference>
<dbReference type="GO" id="GO:0006412">
    <property type="term" value="P:translation"/>
    <property type="evidence" value="ECO:0007669"/>
    <property type="project" value="UniProtKB-UniRule"/>
</dbReference>
<keyword evidence="2 5" id="KW-0689">Ribosomal protein</keyword>
<reference evidence="7" key="1">
    <citation type="submission" date="2018-02" db="EMBL/GenBank/DDBJ databases">
        <title>Genome sequencing of Solimonas sp. HR-BB.</title>
        <authorList>
            <person name="Lee Y."/>
            <person name="Jeon C.O."/>
        </authorList>
    </citation>
    <scope>NUCLEOTIDE SEQUENCE [LARGE SCALE GENOMIC DNA]</scope>
    <source>
        <strain evidence="7">HR-E</strain>
    </source>
</reference>
<name>A0A2P6AV15_9GAMM</name>
<dbReference type="OrthoDB" id="9815192at2"/>
<organism evidence="6 7">
    <name type="scientific">Amnimonas aquatica</name>
    <dbReference type="NCBI Taxonomy" id="2094561"/>
    <lineage>
        <taxon>Bacteria</taxon>
        <taxon>Pseudomonadati</taxon>
        <taxon>Pseudomonadota</taxon>
        <taxon>Gammaproteobacteria</taxon>
        <taxon>Moraxellales</taxon>
        <taxon>Moraxellaceae</taxon>
        <taxon>Amnimonas</taxon>
    </lineage>
</organism>
<keyword evidence="3 5" id="KW-0687">Ribonucleoprotein</keyword>
<evidence type="ECO:0000256" key="4">
    <source>
        <dbReference type="ARBA" id="ARBA00035204"/>
    </source>
</evidence>
<dbReference type="InterPro" id="IPR018254">
    <property type="entry name" value="Ribosomal_uL29_CS"/>
</dbReference>
<dbReference type="NCBIfam" id="TIGR00012">
    <property type="entry name" value="L29"/>
    <property type="match status" value="1"/>
</dbReference>
<dbReference type="Proteomes" id="UP000243900">
    <property type="component" value="Unassembled WGS sequence"/>
</dbReference>
<dbReference type="EMBL" id="PTQZ01000008">
    <property type="protein sequence ID" value="PQA51978.1"/>
    <property type="molecule type" value="Genomic_DNA"/>
</dbReference>
<accession>A0A2P6AV15</accession>
<comment type="caution">
    <text evidence="6">The sequence shown here is derived from an EMBL/GenBank/DDBJ whole genome shotgun (WGS) entry which is preliminary data.</text>
</comment>
<evidence type="ECO:0000256" key="2">
    <source>
        <dbReference type="ARBA" id="ARBA00022980"/>
    </source>
</evidence>
<dbReference type="Gene3D" id="1.10.287.310">
    <property type="match status" value="1"/>
</dbReference>
<proteinExistence type="inferred from homology"/>
<protein>
    <recommendedName>
        <fullName evidence="4 5">Large ribosomal subunit protein uL29</fullName>
    </recommendedName>
</protein>
<evidence type="ECO:0000256" key="3">
    <source>
        <dbReference type="ARBA" id="ARBA00023274"/>
    </source>
</evidence>
<dbReference type="PANTHER" id="PTHR10916">
    <property type="entry name" value="60S RIBOSOMAL PROTEIN L35/50S RIBOSOMAL PROTEIN L29"/>
    <property type="match status" value="1"/>
</dbReference>
<dbReference type="GO" id="GO:0003735">
    <property type="term" value="F:structural constituent of ribosome"/>
    <property type="evidence" value="ECO:0007669"/>
    <property type="project" value="InterPro"/>
</dbReference>
<sequence>MNAKELREKSVEDLNKELGNLQRQQFTLRMAQATGQLAQNSKIGVVRKDIARIKTILTEKEGN</sequence>
<gene>
    <name evidence="5" type="primary">rpmC</name>
    <name evidence="6" type="ORF">C5O18_00885</name>
</gene>
<dbReference type="InterPro" id="IPR001854">
    <property type="entry name" value="Ribosomal_uL29"/>
</dbReference>
<evidence type="ECO:0000256" key="5">
    <source>
        <dbReference type="HAMAP-Rule" id="MF_00374"/>
    </source>
</evidence>